<evidence type="ECO:0000313" key="15">
    <source>
        <dbReference type="EMBL" id="KAF0291353.1"/>
    </source>
</evidence>
<dbReference type="InterPro" id="IPR008271">
    <property type="entry name" value="Ser/Thr_kinase_AS"/>
</dbReference>
<evidence type="ECO:0000256" key="2">
    <source>
        <dbReference type="ARBA" id="ARBA00013203"/>
    </source>
</evidence>
<feature type="region of interest" description="Disordered" evidence="13">
    <location>
        <begin position="492"/>
        <end position="593"/>
    </location>
</feature>
<dbReference type="GO" id="GO:0005634">
    <property type="term" value="C:nucleus"/>
    <property type="evidence" value="ECO:0007669"/>
    <property type="project" value="TreeGrafter"/>
</dbReference>
<evidence type="ECO:0000256" key="13">
    <source>
        <dbReference type="SAM" id="MobiDB-lite"/>
    </source>
</evidence>
<dbReference type="Gene3D" id="1.10.510.10">
    <property type="entry name" value="Transferase(Phosphotransferase) domain 1"/>
    <property type="match status" value="1"/>
</dbReference>
<feature type="compositionally biased region" description="Pro residues" evidence="13">
    <location>
        <begin position="298"/>
        <end position="310"/>
    </location>
</feature>
<feature type="compositionally biased region" description="Polar residues" evidence="13">
    <location>
        <begin position="445"/>
        <end position="472"/>
    </location>
</feature>
<keyword evidence="16" id="KW-1185">Reference proteome</keyword>
<accession>A0A6A4VCJ5</accession>
<reference evidence="15 16" key="1">
    <citation type="submission" date="2019-07" db="EMBL/GenBank/DDBJ databases">
        <title>Draft genome assembly of a fouling barnacle, Amphibalanus amphitrite (Darwin, 1854): The first reference genome for Thecostraca.</title>
        <authorList>
            <person name="Kim W."/>
        </authorList>
    </citation>
    <scope>NUCLEOTIDE SEQUENCE [LARGE SCALE GENOMIC DNA]</scope>
    <source>
        <strain evidence="15">SNU_AA5</strain>
        <tissue evidence="15">Soma without cirri and trophi</tissue>
    </source>
</reference>
<evidence type="ECO:0000256" key="8">
    <source>
        <dbReference type="ARBA" id="ARBA00022840"/>
    </source>
</evidence>
<evidence type="ECO:0000256" key="3">
    <source>
        <dbReference type="ARBA" id="ARBA00022527"/>
    </source>
</evidence>
<feature type="compositionally biased region" description="Pro residues" evidence="13">
    <location>
        <begin position="118"/>
        <end position="128"/>
    </location>
</feature>
<dbReference type="GO" id="GO:0005524">
    <property type="term" value="F:ATP binding"/>
    <property type="evidence" value="ECO:0007669"/>
    <property type="project" value="UniProtKB-UniRule"/>
</dbReference>
<dbReference type="FunFam" id="3.30.200.20:FF:000127">
    <property type="entry name" value="Putative dual specificity tyrosine-phosphorylation-regulated kinase 2"/>
    <property type="match status" value="1"/>
</dbReference>
<feature type="region of interest" description="Disordered" evidence="13">
    <location>
        <begin position="1"/>
        <end position="140"/>
    </location>
</feature>
<dbReference type="InterPro" id="IPR000719">
    <property type="entry name" value="Prot_kinase_dom"/>
</dbReference>
<keyword evidence="5" id="KW-0808">Transferase</keyword>
<comment type="catalytic activity">
    <reaction evidence="10">
        <text>L-threonyl-[protein] + ATP = O-phospho-L-threonyl-[protein] + ADP + H(+)</text>
        <dbReference type="Rhea" id="RHEA:46608"/>
        <dbReference type="Rhea" id="RHEA-COMP:11060"/>
        <dbReference type="Rhea" id="RHEA-COMP:11605"/>
        <dbReference type="ChEBI" id="CHEBI:15378"/>
        <dbReference type="ChEBI" id="CHEBI:30013"/>
        <dbReference type="ChEBI" id="CHEBI:30616"/>
        <dbReference type="ChEBI" id="CHEBI:61977"/>
        <dbReference type="ChEBI" id="CHEBI:456216"/>
        <dbReference type="EC" id="2.7.12.1"/>
    </reaction>
</comment>
<dbReference type="PANTHER" id="PTHR24058">
    <property type="entry name" value="DUAL SPECIFICITY PROTEIN KINASE"/>
    <property type="match status" value="1"/>
</dbReference>
<dbReference type="SMART" id="SM00220">
    <property type="entry name" value="S_TKc"/>
    <property type="match status" value="1"/>
</dbReference>
<dbReference type="Gene3D" id="3.30.200.20">
    <property type="entry name" value="Phosphorylase Kinase, domain 1"/>
    <property type="match status" value="1"/>
</dbReference>
<dbReference type="EMBL" id="VIIS01001887">
    <property type="protein sequence ID" value="KAF0291353.1"/>
    <property type="molecule type" value="Genomic_DNA"/>
</dbReference>
<dbReference type="GO" id="GO:0005737">
    <property type="term" value="C:cytoplasm"/>
    <property type="evidence" value="ECO:0007669"/>
    <property type="project" value="TreeGrafter"/>
</dbReference>
<dbReference type="OrthoDB" id="9332038at2759"/>
<dbReference type="GO" id="GO:0004712">
    <property type="term" value="F:protein serine/threonine/tyrosine kinase activity"/>
    <property type="evidence" value="ECO:0007669"/>
    <property type="project" value="UniProtKB-EC"/>
</dbReference>
<proteinExistence type="inferred from homology"/>
<dbReference type="SUPFAM" id="SSF56112">
    <property type="entry name" value="Protein kinase-like (PK-like)"/>
    <property type="match status" value="1"/>
</dbReference>
<protein>
    <recommendedName>
        <fullName evidence="2">dual-specificity kinase</fullName>
        <ecNumber evidence="2">2.7.12.1</ecNumber>
    </recommendedName>
</protein>
<dbReference type="Gene3D" id="3.30.10.30">
    <property type="entry name" value="DYRK"/>
    <property type="match status" value="1"/>
</dbReference>
<dbReference type="CDD" id="cd14225">
    <property type="entry name" value="PKc_DYRK4"/>
    <property type="match status" value="1"/>
</dbReference>
<evidence type="ECO:0000313" key="16">
    <source>
        <dbReference type="Proteomes" id="UP000440578"/>
    </source>
</evidence>
<keyword evidence="4" id="KW-0597">Phosphoprotein</keyword>
<evidence type="ECO:0000256" key="4">
    <source>
        <dbReference type="ARBA" id="ARBA00022553"/>
    </source>
</evidence>
<dbReference type="InterPro" id="IPR042521">
    <property type="entry name" value="DYRK"/>
</dbReference>
<dbReference type="PROSITE" id="PS50011">
    <property type="entry name" value="PROTEIN_KINASE_DOM"/>
    <property type="match status" value="1"/>
</dbReference>
<feature type="compositionally biased region" description="Low complexity" evidence="13">
    <location>
        <begin position="64"/>
        <end position="82"/>
    </location>
</feature>
<feature type="compositionally biased region" description="Basic and acidic residues" evidence="13">
    <location>
        <begin position="508"/>
        <end position="517"/>
    </location>
</feature>
<sequence length="1151" mass="126428">MRIVLDSLWPREREKPVSPLRAASPGSPGSPQSVMSSGQSDGSGRKTRWLTAIARNKSVRRTSQRLQEWLSSESLSQTAAPAQSPPPVTSRSARDTGDYGFLEFYSGSRRRAAAGDTAPPPLPPPPQQSGPTLAPLSDLSTLSRRGSYAEFYPGALGSCSLPRDLAEVAAAAEEAALAASPRTRGDAPTGGLRAGRQDAVEWRGQGRVSQVDEWSVGSRQTQRGRPTRLQGSERDGDGPRRTGSSTLRATRCVSGSGSQPARSDSVRWPRLQPGVPAPSLSFSPTSSRSESSSRSLIPPAPLRPPPPVPLAAPLESSAFPSLPAPPRPAKGLFRSMSISGHLNEPSGGAYFARNTAVRRSRSRDDLRSGVWSDRTVYMYPPNGSYRSPVVLVPRAPPAAPEIAPRHRPVRRTESTIQDRKSRSLCTLLEERNFASPSPLPPPTTDVDSSLSPNSSWEETASTTKTSLRTEVTPSKPKAPQVYYLLDDYLTPVSGDQASKSSSEPEVPDDTRRSEGSRSRPHVAAFSSPSPDSPEQWRRRPTRPATPPLSAIRGTSEHPPAPAPAPRRALRPHVSPERHLRETQLPGAGPRQREVERIRAAYRARLELERARPAPVGASWHEANPLPAPRRPQQRRPHREVPDRACSCQRCQQAAGDRERSLKRRSYADPRYATRLERCNGVLGSAMHQNGSSAAPGGREPPDGPLREANAVQHYGSYLTEYELEEIDQYEETWFLGLGAKKVAGDENRQQNAGFDDEHGSYIKVPHDHIAYRYEILEVIGRGSFGQVIRALDHKTNTQVAIKIIRNKKRFHQQALMEVTILDHLRRRDKNGDYNVIHMLDYFYFRNHLCVTFQLMGLNLFELIKKNNYQGVSMSLIRKFGTSIVQCLRLLSKEGIIHCDLKPENVLLKSRGSSNIKIIDFGSSCYTHQRVYTYIQSRFYRSPEVILGLPYGTPIDMWSLGCILAELHTGLPLFPGENEVEQLACIMEVLDLPPEELIRHASRRRLFFDSRGTPRTLTNTKGRRRRPGAKPLANALKTEDALFEDFVEKCLTWDPARRMTPEEAVRHPFLAAGRAAPLPPPPPPASWSDEPAGRAAAAVATVAAAGPARRSAAAAASSGGGRHVLRSELAPPPEPDPHGTGAALEACLPPIH</sequence>
<feature type="compositionally biased region" description="Basic and acidic residues" evidence="13">
    <location>
        <begin position="231"/>
        <end position="240"/>
    </location>
</feature>
<keyword evidence="6 12" id="KW-0547">Nucleotide-binding</keyword>
<dbReference type="PANTHER" id="PTHR24058:SF22">
    <property type="entry name" value="DUAL SPECIFICITY TYROSINE-PHOSPHORYLATION-REGULATED KINASE 4"/>
    <property type="match status" value="1"/>
</dbReference>
<feature type="compositionally biased region" description="Low complexity" evidence="13">
    <location>
        <begin position="24"/>
        <end position="40"/>
    </location>
</feature>
<dbReference type="InterPro" id="IPR017441">
    <property type="entry name" value="Protein_kinase_ATP_BS"/>
</dbReference>
<gene>
    <name evidence="15" type="primary">Dyrk2_0</name>
    <name evidence="15" type="ORF">FJT64_010507</name>
</gene>
<dbReference type="Proteomes" id="UP000440578">
    <property type="component" value="Unassembled WGS sequence"/>
</dbReference>
<evidence type="ECO:0000256" key="9">
    <source>
        <dbReference type="ARBA" id="ARBA00049003"/>
    </source>
</evidence>
<evidence type="ECO:0000256" key="11">
    <source>
        <dbReference type="ARBA" id="ARBA00051680"/>
    </source>
</evidence>
<evidence type="ECO:0000256" key="7">
    <source>
        <dbReference type="ARBA" id="ARBA00022777"/>
    </source>
</evidence>
<feature type="region of interest" description="Disordered" evidence="13">
    <location>
        <begin position="1011"/>
        <end position="1030"/>
    </location>
</feature>
<feature type="region of interest" description="Disordered" evidence="13">
    <location>
        <begin position="176"/>
        <end position="314"/>
    </location>
</feature>
<dbReference type="AlphaFoldDB" id="A0A6A4VCJ5"/>
<feature type="compositionally biased region" description="Low complexity" evidence="13">
    <location>
        <begin position="277"/>
        <end position="297"/>
    </location>
</feature>
<feature type="region of interest" description="Disordered" evidence="13">
    <location>
        <begin position="398"/>
        <end position="474"/>
    </location>
</feature>
<feature type="compositionally biased region" description="Basic and acidic residues" evidence="13">
    <location>
        <begin position="410"/>
        <end position="421"/>
    </location>
</feature>
<comment type="catalytic activity">
    <reaction evidence="9">
        <text>L-seryl-[protein] + ATP = O-phospho-L-seryl-[protein] + ADP + H(+)</text>
        <dbReference type="Rhea" id="RHEA:17989"/>
        <dbReference type="Rhea" id="RHEA-COMP:9863"/>
        <dbReference type="Rhea" id="RHEA-COMP:11604"/>
        <dbReference type="ChEBI" id="CHEBI:15378"/>
        <dbReference type="ChEBI" id="CHEBI:29999"/>
        <dbReference type="ChEBI" id="CHEBI:30616"/>
        <dbReference type="ChEBI" id="CHEBI:83421"/>
        <dbReference type="ChEBI" id="CHEBI:456216"/>
        <dbReference type="EC" id="2.7.12.1"/>
    </reaction>
</comment>
<feature type="compositionally biased region" description="Polar residues" evidence="13">
    <location>
        <begin position="242"/>
        <end position="262"/>
    </location>
</feature>
<dbReference type="InterPro" id="IPR050494">
    <property type="entry name" value="Ser_Thr_dual-spec_kinase"/>
</dbReference>
<feature type="domain" description="Protein kinase" evidence="14">
    <location>
        <begin position="773"/>
        <end position="1069"/>
    </location>
</feature>
<evidence type="ECO:0000256" key="6">
    <source>
        <dbReference type="ARBA" id="ARBA00022741"/>
    </source>
</evidence>
<feature type="region of interest" description="Disordered" evidence="13">
    <location>
        <begin position="1105"/>
        <end position="1151"/>
    </location>
</feature>
<feature type="compositionally biased region" description="Low complexity" evidence="13">
    <location>
        <begin position="1105"/>
        <end position="1116"/>
    </location>
</feature>
<feature type="compositionally biased region" description="Polar residues" evidence="13">
    <location>
        <begin position="493"/>
        <end position="503"/>
    </location>
</feature>
<comment type="similarity">
    <text evidence="1">Belongs to the protein kinase superfamily. CMGC Ser/Thr protein kinase family. MNB/DYRK subfamily.</text>
</comment>
<name>A0A6A4VCJ5_AMPAM</name>
<dbReference type="PROSITE" id="PS00107">
    <property type="entry name" value="PROTEIN_KINASE_ATP"/>
    <property type="match status" value="1"/>
</dbReference>
<feature type="region of interest" description="Disordered" evidence="13">
    <location>
        <begin position="612"/>
        <end position="640"/>
    </location>
</feature>
<evidence type="ECO:0000259" key="14">
    <source>
        <dbReference type="PROSITE" id="PS50011"/>
    </source>
</evidence>
<evidence type="ECO:0000256" key="1">
    <source>
        <dbReference type="ARBA" id="ARBA00008867"/>
    </source>
</evidence>
<feature type="binding site" evidence="12">
    <location>
        <position position="802"/>
    </location>
    <ligand>
        <name>ATP</name>
        <dbReference type="ChEBI" id="CHEBI:30616"/>
    </ligand>
</feature>
<dbReference type="Pfam" id="PF00069">
    <property type="entry name" value="Pkinase"/>
    <property type="match status" value="1"/>
</dbReference>
<dbReference type="InterPro" id="IPR011009">
    <property type="entry name" value="Kinase-like_dom_sf"/>
</dbReference>
<dbReference type="GO" id="GO:0004674">
    <property type="term" value="F:protein serine/threonine kinase activity"/>
    <property type="evidence" value="ECO:0007669"/>
    <property type="project" value="UniProtKB-KW"/>
</dbReference>
<dbReference type="FunFam" id="1.10.510.10:FF:000112">
    <property type="entry name" value="Putative dual specificity tyrosine-phosphorylation-regulated kinase 2"/>
    <property type="match status" value="1"/>
</dbReference>
<keyword evidence="3" id="KW-0723">Serine/threonine-protein kinase</keyword>
<comment type="caution">
    <text evidence="15">The sequence shown here is derived from an EMBL/GenBank/DDBJ whole genome shotgun (WGS) entry which is preliminary data.</text>
</comment>
<evidence type="ECO:0000256" key="12">
    <source>
        <dbReference type="PROSITE-ProRule" id="PRU10141"/>
    </source>
</evidence>
<dbReference type="EC" id="2.7.12.1" evidence="2"/>
<keyword evidence="8 12" id="KW-0067">ATP-binding</keyword>
<dbReference type="GO" id="GO:0005856">
    <property type="term" value="C:cytoskeleton"/>
    <property type="evidence" value="ECO:0007669"/>
    <property type="project" value="TreeGrafter"/>
</dbReference>
<comment type="catalytic activity">
    <reaction evidence="11">
        <text>L-tyrosyl-[protein] + ATP = O-phospho-L-tyrosyl-[protein] + ADP + H(+)</text>
        <dbReference type="Rhea" id="RHEA:10596"/>
        <dbReference type="Rhea" id="RHEA-COMP:10136"/>
        <dbReference type="Rhea" id="RHEA-COMP:20101"/>
        <dbReference type="ChEBI" id="CHEBI:15378"/>
        <dbReference type="ChEBI" id="CHEBI:30616"/>
        <dbReference type="ChEBI" id="CHEBI:46858"/>
        <dbReference type="ChEBI" id="CHEBI:61978"/>
        <dbReference type="ChEBI" id="CHEBI:456216"/>
        <dbReference type="EC" id="2.7.12.1"/>
    </reaction>
</comment>
<dbReference type="PROSITE" id="PS00108">
    <property type="entry name" value="PROTEIN_KINASE_ST"/>
    <property type="match status" value="1"/>
</dbReference>
<evidence type="ECO:0000256" key="10">
    <source>
        <dbReference type="ARBA" id="ARBA00049308"/>
    </source>
</evidence>
<evidence type="ECO:0000256" key="5">
    <source>
        <dbReference type="ARBA" id="ARBA00022679"/>
    </source>
</evidence>
<keyword evidence="7 15" id="KW-0418">Kinase</keyword>
<organism evidence="15 16">
    <name type="scientific">Amphibalanus amphitrite</name>
    <name type="common">Striped barnacle</name>
    <name type="synonym">Balanus amphitrite</name>
    <dbReference type="NCBI Taxonomy" id="1232801"/>
    <lineage>
        <taxon>Eukaryota</taxon>
        <taxon>Metazoa</taxon>
        <taxon>Ecdysozoa</taxon>
        <taxon>Arthropoda</taxon>
        <taxon>Crustacea</taxon>
        <taxon>Multicrustacea</taxon>
        <taxon>Cirripedia</taxon>
        <taxon>Thoracica</taxon>
        <taxon>Thoracicalcarea</taxon>
        <taxon>Balanomorpha</taxon>
        <taxon>Balanoidea</taxon>
        <taxon>Balanidae</taxon>
        <taxon>Amphibalaninae</taxon>
        <taxon>Amphibalanus</taxon>
    </lineage>
</organism>